<dbReference type="PANTHER" id="PTHR38776:SF1">
    <property type="entry name" value="MLTA-INTERACTING PROTEIN-RELATED"/>
    <property type="match status" value="1"/>
</dbReference>
<feature type="signal peptide" evidence="6">
    <location>
        <begin position="1"/>
        <end position="20"/>
    </location>
</feature>
<evidence type="ECO:0000256" key="2">
    <source>
        <dbReference type="ARBA" id="ARBA00005722"/>
    </source>
</evidence>
<accession>A0A7W3IGU5</accession>
<evidence type="ECO:0000256" key="4">
    <source>
        <dbReference type="ARBA" id="ARBA00023136"/>
    </source>
</evidence>
<evidence type="ECO:0000256" key="6">
    <source>
        <dbReference type="SAM" id="SignalP"/>
    </source>
</evidence>
<dbReference type="GO" id="GO:0009279">
    <property type="term" value="C:cell outer membrane"/>
    <property type="evidence" value="ECO:0007669"/>
    <property type="project" value="UniProtKB-SubCell"/>
</dbReference>
<comment type="caution">
    <text evidence="7">The sequence shown here is derived from an EMBL/GenBank/DDBJ whole genome shotgun (WGS) entry which is preliminary data.</text>
</comment>
<dbReference type="InterPro" id="IPR010583">
    <property type="entry name" value="MipA"/>
</dbReference>
<evidence type="ECO:0000256" key="1">
    <source>
        <dbReference type="ARBA" id="ARBA00004442"/>
    </source>
</evidence>
<feature type="chain" id="PRO_5031348310" evidence="6">
    <location>
        <begin position="21"/>
        <end position="266"/>
    </location>
</feature>
<dbReference type="Proteomes" id="UP000547058">
    <property type="component" value="Unassembled WGS sequence"/>
</dbReference>
<dbReference type="PANTHER" id="PTHR38776">
    <property type="entry name" value="MLTA-INTERACTING PROTEIN-RELATED"/>
    <property type="match status" value="1"/>
</dbReference>
<evidence type="ECO:0000313" key="8">
    <source>
        <dbReference type="Proteomes" id="UP000547058"/>
    </source>
</evidence>
<reference evidence="7 8" key="1">
    <citation type="submission" date="2020-08" db="EMBL/GenBank/DDBJ databases">
        <title>Stenotrophomonas tumulicola JCM 30961.</title>
        <authorList>
            <person name="Deng Y."/>
        </authorList>
    </citation>
    <scope>NUCLEOTIDE SEQUENCE [LARGE SCALE GENOMIC DNA]</scope>
    <source>
        <strain evidence="7 8">JCM 30961</strain>
    </source>
</reference>
<dbReference type="AlphaFoldDB" id="A0A7W3IGU5"/>
<organism evidence="7 8">
    <name type="scientific">Stenotrophomonas tumulicola</name>
    <dbReference type="NCBI Taxonomy" id="1685415"/>
    <lineage>
        <taxon>Bacteria</taxon>
        <taxon>Pseudomonadati</taxon>
        <taxon>Pseudomonadota</taxon>
        <taxon>Gammaproteobacteria</taxon>
        <taxon>Lysobacterales</taxon>
        <taxon>Lysobacteraceae</taxon>
        <taxon>Stenotrophomonas</taxon>
    </lineage>
</organism>
<dbReference type="Pfam" id="PF06629">
    <property type="entry name" value="MipA"/>
    <property type="match status" value="1"/>
</dbReference>
<dbReference type="RefSeq" id="WP_182338235.1">
    <property type="nucleotide sequence ID" value="NZ_JACGXS010000001.1"/>
</dbReference>
<keyword evidence="4" id="KW-0472">Membrane</keyword>
<keyword evidence="5" id="KW-0998">Cell outer membrane</keyword>
<evidence type="ECO:0000256" key="5">
    <source>
        <dbReference type="ARBA" id="ARBA00023237"/>
    </source>
</evidence>
<evidence type="ECO:0000313" key="7">
    <source>
        <dbReference type="EMBL" id="MBA8681157.1"/>
    </source>
</evidence>
<gene>
    <name evidence="7" type="ORF">H4O11_04990</name>
</gene>
<proteinExistence type="inferred from homology"/>
<comment type="similarity">
    <text evidence="2">Belongs to the MipA/OmpV family.</text>
</comment>
<name>A0A7W3IGU5_9GAMM</name>
<sequence>MLRYAIATTLLLSTSVAAQEAPSTEAVLAERADDRWEIGIGVVARDSPYAGEGTRIRPFPMVRFEGQRFFWRGLSGGLHLYKGESFGIDAVVSGRFDGFDIDDLGRTELARNGIDARLLSDRDDALDLGLALRWEGRAGELTVRALADVTDTSGGYELGADYAYPLQLGRTTLVPGVGVRWLSDDLANYYHGTLDEEIRRGVVAYRADAAVVPQVSLGFQRPLSRSWKLSGGLQYQFLPSEITDSPLMERDVSGSATFRLGISRSF</sequence>
<keyword evidence="3 6" id="KW-0732">Signal</keyword>
<evidence type="ECO:0000256" key="3">
    <source>
        <dbReference type="ARBA" id="ARBA00022729"/>
    </source>
</evidence>
<dbReference type="EMBL" id="JACGXS010000001">
    <property type="protein sequence ID" value="MBA8681157.1"/>
    <property type="molecule type" value="Genomic_DNA"/>
</dbReference>
<comment type="subcellular location">
    <subcellularLocation>
        <location evidence="1">Cell outer membrane</location>
    </subcellularLocation>
</comment>
<keyword evidence="8" id="KW-1185">Reference proteome</keyword>
<protein>
    <submittedName>
        <fullName evidence="7">MipA/OmpV family protein</fullName>
    </submittedName>
</protein>